<protein>
    <submittedName>
        <fullName evidence="3">Tick transposon</fullName>
    </submittedName>
</protein>
<sequence>HTSALTAVVKRQTERKGKRHDLTRQVCAFCNEAHWADVCLRFTTLKERFDRARQLRLCLSASERVVIKRTVHETSPAIIASAWDTPRHSVKHGIGRNRKKSRTLSEKPTLGRFAPWRLSRHPNNKSKTERKRSHCPCYSMLQANARSSRKK</sequence>
<dbReference type="Proteomes" id="UP000887569">
    <property type="component" value="Unplaced"/>
</dbReference>
<accession>A0A915CKM8</accession>
<organism evidence="2 3">
    <name type="scientific">Parascaris univalens</name>
    <name type="common">Nematode worm</name>
    <dbReference type="NCBI Taxonomy" id="6257"/>
    <lineage>
        <taxon>Eukaryota</taxon>
        <taxon>Metazoa</taxon>
        <taxon>Ecdysozoa</taxon>
        <taxon>Nematoda</taxon>
        <taxon>Chromadorea</taxon>
        <taxon>Rhabditida</taxon>
        <taxon>Spirurina</taxon>
        <taxon>Ascaridomorpha</taxon>
        <taxon>Ascaridoidea</taxon>
        <taxon>Ascarididae</taxon>
        <taxon>Parascaris</taxon>
    </lineage>
</organism>
<evidence type="ECO:0000256" key="1">
    <source>
        <dbReference type="SAM" id="MobiDB-lite"/>
    </source>
</evidence>
<feature type="compositionally biased region" description="Basic residues" evidence="1">
    <location>
        <begin position="118"/>
        <end position="134"/>
    </location>
</feature>
<keyword evidence="2" id="KW-1185">Reference proteome</keyword>
<dbReference type="AlphaFoldDB" id="A0A915CKM8"/>
<dbReference type="WBParaSite" id="PgR247_g005_t01">
    <property type="protein sequence ID" value="PgR247_g005_t01"/>
    <property type="gene ID" value="PgR247_g005"/>
</dbReference>
<proteinExistence type="predicted"/>
<evidence type="ECO:0000313" key="3">
    <source>
        <dbReference type="WBParaSite" id="PgR247_g005_t01"/>
    </source>
</evidence>
<name>A0A915CKM8_PARUN</name>
<feature type="compositionally biased region" description="Polar residues" evidence="1">
    <location>
        <begin position="141"/>
        <end position="151"/>
    </location>
</feature>
<evidence type="ECO:0000313" key="2">
    <source>
        <dbReference type="Proteomes" id="UP000887569"/>
    </source>
</evidence>
<reference evidence="3" key="1">
    <citation type="submission" date="2022-11" db="UniProtKB">
        <authorList>
            <consortium name="WormBaseParasite"/>
        </authorList>
    </citation>
    <scope>IDENTIFICATION</scope>
</reference>
<feature type="region of interest" description="Disordered" evidence="1">
    <location>
        <begin position="116"/>
        <end position="151"/>
    </location>
</feature>